<evidence type="ECO:0000313" key="2">
    <source>
        <dbReference type="EMBL" id="GLV54011.1"/>
    </source>
</evidence>
<comment type="caution">
    <text evidence="2">The sequence shown here is derived from an EMBL/GenBank/DDBJ whole genome shotgun (WGS) entry which is preliminary data.</text>
</comment>
<evidence type="ECO:0000313" key="3">
    <source>
        <dbReference type="Proteomes" id="UP001344906"/>
    </source>
</evidence>
<reference evidence="2 3" key="1">
    <citation type="submission" date="2023-02" db="EMBL/GenBank/DDBJ databases">
        <title>Dictyobacter halimunensis sp. nov., a new member of the class Ktedonobacteria from forest soil in a geothermal area.</title>
        <authorList>
            <person name="Rachmania M.K."/>
            <person name="Ningsih F."/>
            <person name="Sakai Y."/>
            <person name="Yabe S."/>
            <person name="Yokota A."/>
            <person name="Sjamsuridzal W."/>
        </authorList>
    </citation>
    <scope>NUCLEOTIDE SEQUENCE [LARGE SCALE GENOMIC DNA]</scope>
    <source>
        <strain evidence="2 3">S3.2.2.5</strain>
    </source>
</reference>
<dbReference type="InterPro" id="IPR007822">
    <property type="entry name" value="LANC-like"/>
</dbReference>
<dbReference type="PIRSF" id="PIRSF037228">
    <property type="entry name" value="Lant_mod_RumM"/>
    <property type="match status" value="1"/>
</dbReference>
<dbReference type="InterPro" id="IPR012341">
    <property type="entry name" value="6hp_glycosidase-like_sf"/>
</dbReference>
<dbReference type="Proteomes" id="UP001344906">
    <property type="component" value="Unassembled WGS sequence"/>
</dbReference>
<protein>
    <submittedName>
        <fullName evidence="2">Lanthionine synthetase</fullName>
    </submittedName>
</protein>
<dbReference type="InterPro" id="IPR025410">
    <property type="entry name" value="Lant_dehyd"/>
</dbReference>
<dbReference type="InterPro" id="IPR017146">
    <property type="entry name" value="Lanti_2_LanM"/>
</dbReference>
<proteinExistence type="predicted"/>
<accession>A0ABQ6FIN3</accession>
<dbReference type="NCBIfam" id="TIGR03897">
    <property type="entry name" value="lanti_2_LanM"/>
    <property type="match status" value="1"/>
</dbReference>
<dbReference type="Gene3D" id="1.50.10.10">
    <property type="match status" value="1"/>
</dbReference>
<name>A0ABQ6FIN3_9CHLR</name>
<keyword evidence="3" id="KW-1185">Reference proteome</keyword>
<dbReference type="CDD" id="cd04792">
    <property type="entry name" value="LanM-like"/>
    <property type="match status" value="1"/>
</dbReference>
<dbReference type="Pfam" id="PF05147">
    <property type="entry name" value="LANC_like"/>
    <property type="match status" value="1"/>
</dbReference>
<dbReference type="Pfam" id="PF13575">
    <property type="entry name" value="DUF4135"/>
    <property type="match status" value="1"/>
</dbReference>
<dbReference type="RefSeq" id="WP_338247726.1">
    <property type="nucleotide sequence ID" value="NZ_BSRI01000001.1"/>
</dbReference>
<organism evidence="2 3">
    <name type="scientific">Dictyobacter halimunensis</name>
    <dbReference type="NCBI Taxonomy" id="3026934"/>
    <lineage>
        <taxon>Bacteria</taxon>
        <taxon>Bacillati</taxon>
        <taxon>Chloroflexota</taxon>
        <taxon>Ktedonobacteria</taxon>
        <taxon>Ktedonobacterales</taxon>
        <taxon>Dictyobacteraceae</taxon>
        <taxon>Dictyobacter</taxon>
    </lineage>
</organism>
<dbReference type="PRINTS" id="PR01950">
    <property type="entry name" value="LANCSUPER"/>
</dbReference>
<evidence type="ECO:0000259" key="1">
    <source>
        <dbReference type="Pfam" id="PF13575"/>
    </source>
</evidence>
<dbReference type="SMART" id="SM01260">
    <property type="entry name" value="LANC_like"/>
    <property type="match status" value="1"/>
</dbReference>
<sequence>MSALPLTEQELRRIVAAASHIDERQSGALVPDRAATDDETITDRLNEWCRTLAKGNQEQFEQRLAWAGLDPVSVQPLLGGMRLREDVSLPPWTATLQRALGLLAARPDAPQSDDEKEEASHSCIDLQEPLPFEDLLVPFITVAQRQVADQAGVAYRMLTDEAHRTLQRALLRNLTTSAAHALHLEFSIHCLEEQSPFELQLASIQDTAERTYYYQFIAYMRGGGLRTFFQEYAVLARLLATTTDFWVEAMVEFLRRLEADLPEIQRLFGGTNELGRVTSIQASLSDPHRGQRSVISLTFASGCKLIYKPRDIGIEEAYQHLLAWLNEHGVPFLFKTFTVLNRSTHGWVEYVEQKPCESRREAHNYYRRAGVLLCLLYVLEATDCHYENLIACGAYPVLVDMETLMHPQARFEEEGDAIDAEMRALQLLTHSVLRSGLLPSWQVGADKQYAYDLSGLGSFNEQDVPVEAVWEYINTDHMRLARRNITLPRLSNQPSLDGVSLRVEEYADDLVMGFQQMYRFLCNHRALLLAPWSPLQDLTRQQVRFLYRPTRVYTVLLRRLLAPKYLRDGADRSIQLEMVGRGVLWIDKARRDTEMKPLRWRVFLAERQAMEQGDVPFFSAPASRTSLFAVPGQEIEDCLEQPGSDMVMSRLTVLDDQDCQKQVNLIQAALYTRAARDAASQPKTPEDTPLVYDMRTALPQVSQEELTTQALAIAEQIASRAIRATDGSAAWIAPKFLAQTERYQLHTVGYDLYDGSAGIALFLAAVARVAGRTDYGELARMAVQPLLRTVHRFGERLIRDIGIGGTSGIGSIVYALTRLSSLLNEPALLDSASQAAHLITTERIFMDQALDISGGAAGALLGLLALYNTSSDQDILDQAIICGLHLLQEQVSSPTGPRSWKTMGGRFLTGFSHGAAGISYALLRLYAATQQTRFLTAASEGIDYEDSLFVPEANNWLDLRQMPQTGFMTTWCHGAPGIGLARIGGLSVLDTPQIRSDIASALQTTRRLGLQDLDYLCCGNAGRIEVLLAAADRLSRPDLAETARCQIGQIVTQAKRTGAFLLHPLLPPQIYCPGFFTGTAGIGYEMLRVAYPAVLPSVLLWE</sequence>
<dbReference type="EMBL" id="BSRI01000001">
    <property type="protein sequence ID" value="GLV54011.1"/>
    <property type="molecule type" value="Genomic_DNA"/>
</dbReference>
<dbReference type="SUPFAM" id="SSF158745">
    <property type="entry name" value="LanC-like"/>
    <property type="match status" value="1"/>
</dbReference>
<feature type="domain" description="Lantibiotic biosynthesis protein dehydration" evidence="1">
    <location>
        <begin position="232"/>
        <end position="620"/>
    </location>
</feature>
<gene>
    <name evidence="2" type="ORF">KDH_08600</name>
</gene>